<dbReference type="GO" id="GO:0016020">
    <property type="term" value="C:membrane"/>
    <property type="evidence" value="ECO:0007669"/>
    <property type="project" value="InterPro"/>
</dbReference>
<dbReference type="AlphaFoldDB" id="A0A5D2XCG9"/>
<evidence type="ECO:0000313" key="2">
    <source>
        <dbReference type="Proteomes" id="UP000323597"/>
    </source>
</evidence>
<proteinExistence type="predicted"/>
<dbReference type="EMBL" id="CM017646">
    <property type="protein sequence ID" value="TYJ11596.1"/>
    <property type="molecule type" value="Genomic_DNA"/>
</dbReference>
<gene>
    <name evidence="1" type="ORF">E1A91_A11G287100v1</name>
</gene>
<accession>A0A5D2XCG9</accession>
<dbReference type="InterPro" id="IPR005199">
    <property type="entry name" value="Glyco_hydro_79"/>
</dbReference>
<dbReference type="GO" id="GO:0009505">
    <property type="term" value="C:plant-type cell wall"/>
    <property type="evidence" value="ECO:0007669"/>
    <property type="project" value="TreeGrafter"/>
</dbReference>
<organism evidence="1 2">
    <name type="scientific">Gossypium mustelinum</name>
    <name type="common">Cotton</name>
    <name type="synonym">Gossypium caicoense</name>
    <dbReference type="NCBI Taxonomy" id="34275"/>
    <lineage>
        <taxon>Eukaryota</taxon>
        <taxon>Viridiplantae</taxon>
        <taxon>Streptophyta</taxon>
        <taxon>Embryophyta</taxon>
        <taxon>Tracheophyta</taxon>
        <taxon>Spermatophyta</taxon>
        <taxon>Magnoliopsida</taxon>
        <taxon>eudicotyledons</taxon>
        <taxon>Gunneridae</taxon>
        <taxon>Pentapetalae</taxon>
        <taxon>rosids</taxon>
        <taxon>malvids</taxon>
        <taxon>Malvales</taxon>
        <taxon>Malvaceae</taxon>
        <taxon>Malvoideae</taxon>
        <taxon>Gossypium</taxon>
    </lineage>
</organism>
<dbReference type="Pfam" id="PF03662">
    <property type="entry name" value="Glyco_hydro_79n"/>
    <property type="match status" value="1"/>
</dbReference>
<name>A0A5D2XCG9_GOSMU</name>
<dbReference type="PANTHER" id="PTHR14363:SF13">
    <property type="entry name" value="OS07G0598400 PROTEIN"/>
    <property type="match status" value="1"/>
</dbReference>
<sequence>MYIPRLKKVEVVVEGTNSIAQTDEDFICVTFDWWPANKCDYDQFTEVKLDL</sequence>
<keyword evidence="2" id="KW-1185">Reference proteome</keyword>
<evidence type="ECO:0000313" key="1">
    <source>
        <dbReference type="EMBL" id="TYJ11596.1"/>
    </source>
</evidence>
<dbReference type="GO" id="GO:0004566">
    <property type="term" value="F:beta-glucuronidase activity"/>
    <property type="evidence" value="ECO:0007669"/>
    <property type="project" value="TreeGrafter"/>
</dbReference>
<dbReference type="Proteomes" id="UP000323597">
    <property type="component" value="Chromosome A11"/>
</dbReference>
<reference evidence="1 2" key="1">
    <citation type="submission" date="2019-07" db="EMBL/GenBank/DDBJ databases">
        <title>WGS assembly of Gossypium mustelinum.</title>
        <authorList>
            <person name="Chen Z.J."/>
            <person name="Sreedasyam A."/>
            <person name="Ando A."/>
            <person name="Song Q."/>
            <person name="De L."/>
            <person name="Hulse-Kemp A."/>
            <person name="Ding M."/>
            <person name="Ye W."/>
            <person name="Kirkbride R."/>
            <person name="Jenkins J."/>
            <person name="Plott C."/>
            <person name="Lovell J."/>
            <person name="Lin Y.-M."/>
            <person name="Vaughn R."/>
            <person name="Liu B."/>
            <person name="Li W."/>
            <person name="Simpson S."/>
            <person name="Scheffler B."/>
            <person name="Saski C."/>
            <person name="Grover C."/>
            <person name="Hu G."/>
            <person name="Conover J."/>
            <person name="Carlson J."/>
            <person name="Shu S."/>
            <person name="Boston L."/>
            <person name="Williams M."/>
            <person name="Peterson D."/>
            <person name="Mcgee K."/>
            <person name="Jones D."/>
            <person name="Wendel J."/>
            <person name="Stelly D."/>
            <person name="Grimwood J."/>
            <person name="Schmutz J."/>
        </authorList>
    </citation>
    <scope>NUCLEOTIDE SEQUENCE [LARGE SCALE GENOMIC DNA]</scope>
    <source>
        <strain evidence="1">1408120.09</strain>
    </source>
</reference>
<dbReference type="PANTHER" id="PTHR14363">
    <property type="entry name" value="HEPARANASE-RELATED"/>
    <property type="match status" value="1"/>
</dbReference>
<protein>
    <submittedName>
        <fullName evidence="1">Uncharacterized protein</fullName>
    </submittedName>
</protein>